<dbReference type="OrthoDB" id="288532at2"/>
<organism evidence="1 2">
    <name type="scientific">Nitrosomonas marina</name>
    <dbReference type="NCBI Taxonomy" id="917"/>
    <lineage>
        <taxon>Bacteria</taxon>
        <taxon>Pseudomonadati</taxon>
        <taxon>Pseudomonadota</taxon>
        <taxon>Betaproteobacteria</taxon>
        <taxon>Nitrosomonadales</taxon>
        <taxon>Nitrosomonadaceae</taxon>
        <taxon>Nitrosomonas</taxon>
    </lineage>
</organism>
<proteinExistence type="predicted"/>
<keyword evidence="1" id="KW-0808">Transferase</keyword>
<evidence type="ECO:0000313" key="2">
    <source>
        <dbReference type="Proteomes" id="UP000199459"/>
    </source>
</evidence>
<protein>
    <submittedName>
        <fullName evidence="1">Sulfotransferase family protein</fullName>
    </submittedName>
</protein>
<evidence type="ECO:0000313" key="1">
    <source>
        <dbReference type="EMBL" id="SEM98223.1"/>
    </source>
</evidence>
<dbReference type="AlphaFoldDB" id="A0A1H8CSV3"/>
<reference evidence="1 2" key="1">
    <citation type="submission" date="2016-10" db="EMBL/GenBank/DDBJ databases">
        <authorList>
            <person name="de Groot N.N."/>
        </authorList>
    </citation>
    <scope>NUCLEOTIDE SEQUENCE [LARGE SCALE GENOMIC DNA]</scope>
    <source>
        <strain evidence="1 2">Nm22</strain>
    </source>
</reference>
<sequence>MLILPKSCFLHVPKTGGTWVKKAIRAAGITCSNYTVSNNPHIGLDDCPCLEKFKFAFVRHPVNLYRSYWQFKMTYGWDLENQLDQACRSDNFQIFVRQVLDKFPGIYSSSLIEFVGSADNEIEFIGKYEHLIDDLITALKTAGEGFNEQLIRTLPPHNVSDKARYPAVYTTQLEAEVKKAEHIAMDRFNYQ</sequence>
<dbReference type="EMBL" id="FOCP01000005">
    <property type="protein sequence ID" value="SEM98223.1"/>
    <property type="molecule type" value="Genomic_DNA"/>
</dbReference>
<dbReference type="GO" id="GO:0016740">
    <property type="term" value="F:transferase activity"/>
    <property type="evidence" value="ECO:0007669"/>
    <property type="project" value="UniProtKB-KW"/>
</dbReference>
<gene>
    <name evidence="1" type="ORF">SAMN05216325_105121</name>
</gene>
<dbReference type="Proteomes" id="UP000199459">
    <property type="component" value="Unassembled WGS sequence"/>
</dbReference>
<accession>A0A1H8CSV3</accession>
<name>A0A1H8CSV3_9PROT</name>